<organism evidence="2 3">
    <name type="scientific">Erythrobacter mangrovi</name>
    <dbReference type="NCBI Taxonomy" id="2739433"/>
    <lineage>
        <taxon>Bacteria</taxon>
        <taxon>Pseudomonadati</taxon>
        <taxon>Pseudomonadota</taxon>
        <taxon>Alphaproteobacteria</taxon>
        <taxon>Sphingomonadales</taxon>
        <taxon>Erythrobacteraceae</taxon>
        <taxon>Erythrobacter/Porphyrobacter group</taxon>
        <taxon>Erythrobacter</taxon>
    </lineage>
</organism>
<keyword evidence="3" id="KW-1185">Reference proteome</keyword>
<dbReference type="Pfam" id="PF12762">
    <property type="entry name" value="DDE_Tnp_IS1595"/>
    <property type="match status" value="1"/>
</dbReference>
<reference evidence="2 3" key="1">
    <citation type="submission" date="2020-05" db="EMBL/GenBank/DDBJ databases">
        <title>Erythrobacter mangrovi sp. nov., isolated from rhizosphere soil of mangrove plant (Kandelia candel).</title>
        <authorList>
            <person name="Ye Y.H."/>
        </authorList>
    </citation>
    <scope>NUCLEOTIDE SEQUENCE [LARGE SCALE GENOMIC DNA]</scope>
    <source>
        <strain evidence="2 3">EB310</strain>
    </source>
</reference>
<protein>
    <submittedName>
        <fullName evidence="2">Transposase</fullName>
    </submittedName>
</protein>
<evidence type="ECO:0000313" key="2">
    <source>
        <dbReference type="EMBL" id="QKG72550.1"/>
    </source>
</evidence>
<name>A0A7D3XCP6_9SPHN</name>
<accession>A0A7D3XCP6</accession>
<feature type="domain" description="ISXO2-like transposase" evidence="1">
    <location>
        <begin position="8"/>
        <end position="86"/>
    </location>
</feature>
<dbReference type="InterPro" id="IPR024445">
    <property type="entry name" value="Tnp_ISXO2-like"/>
</dbReference>
<evidence type="ECO:0000313" key="3">
    <source>
        <dbReference type="Proteomes" id="UP000504693"/>
    </source>
</evidence>
<sequence length="123" mass="14334">MPDMLPDILEEDAMVISDSFSGSAKIAARYQAFRVNHSKQYADGWISTNHAESFFSRLRRFELGTHHKIAGPYTLYYANDACWREDHRRNSNGEKYAQVLTLAGRYPVSRLWKGYWQRRKDAA</sequence>
<gene>
    <name evidence="2" type="ORF">HQR01_14895</name>
</gene>
<dbReference type="Proteomes" id="UP000504693">
    <property type="component" value="Chromosome"/>
</dbReference>
<dbReference type="KEGG" id="emv:HQR01_14895"/>
<dbReference type="EMBL" id="CP053921">
    <property type="protein sequence ID" value="QKG72550.1"/>
    <property type="molecule type" value="Genomic_DNA"/>
</dbReference>
<dbReference type="AlphaFoldDB" id="A0A7D3XCP6"/>
<evidence type="ECO:0000259" key="1">
    <source>
        <dbReference type="Pfam" id="PF12762"/>
    </source>
</evidence>
<proteinExistence type="predicted"/>